<dbReference type="Proteomes" id="UP000006591">
    <property type="component" value="Chromosome 5"/>
</dbReference>
<reference evidence="2" key="1">
    <citation type="submission" date="2015-04" db="UniProtKB">
        <authorList>
            <consortium name="EnsemblPlants"/>
        </authorList>
    </citation>
    <scope>IDENTIFICATION</scope>
    <source>
        <strain evidence="2">SL10</strain>
    </source>
</reference>
<evidence type="ECO:0000313" key="3">
    <source>
        <dbReference type="Proteomes" id="UP000006591"/>
    </source>
</evidence>
<reference evidence="2" key="2">
    <citation type="submission" date="2018-04" db="EMBL/GenBank/DDBJ databases">
        <title>OnivRS2 (Oryza nivara Reference Sequence Version 2).</title>
        <authorList>
            <person name="Zhang J."/>
            <person name="Kudrna D."/>
            <person name="Lee S."/>
            <person name="Talag J."/>
            <person name="Rajasekar S."/>
            <person name="Welchert J."/>
            <person name="Hsing Y.-I."/>
            <person name="Wing R.A."/>
        </authorList>
    </citation>
    <scope>NUCLEOTIDE SEQUENCE [LARGE SCALE GENOMIC DNA]</scope>
    <source>
        <strain evidence="2">SL10</strain>
    </source>
</reference>
<feature type="region of interest" description="Disordered" evidence="1">
    <location>
        <begin position="38"/>
        <end position="86"/>
    </location>
</feature>
<dbReference type="Gramene" id="ONIVA05G29120.1">
    <property type="protein sequence ID" value="ONIVA05G29120.1"/>
    <property type="gene ID" value="ONIVA05G29120"/>
</dbReference>
<evidence type="ECO:0000313" key="2">
    <source>
        <dbReference type="EnsemblPlants" id="ONIVA05G29120.1"/>
    </source>
</evidence>
<protein>
    <submittedName>
        <fullName evidence="2">Uncharacterized protein</fullName>
    </submittedName>
</protein>
<name>A0A0E0HIZ4_ORYNI</name>
<sequence>MWGKEASERIHVPFYYQQDANDQRLLLLERRFIHAETNQYKTSRAIQPPSSSSSSPRQEGPGTNGGNRAAAAAVVQHGAPTAARWA</sequence>
<evidence type="ECO:0000256" key="1">
    <source>
        <dbReference type="SAM" id="MobiDB-lite"/>
    </source>
</evidence>
<dbReference type="HOGENOM" id="CLU_2501802_0_0_1"/>
<accession>A0A0E0HIZ4</accession>
<organism evidence="2">
    <name type="scientific">Oryza nivara</name>
    <name type="common">Indian wild rice</name>
    <name type="synonym">Oryza sativa f. spontanea</name>
    <dbReference type="NCBI Taxonomy" id="4536"/>
    <lineage>
        <taxon>Eukaryota</taxon>
        <taxon>Viridiplantae</taxon>
        <taxon>Streptophyta</taxon>
        <taxon>Embryophyta</taxon>
        <taxon>Tracheophyta</taxon>
        <taxon>Spermatophyta</taxon>
        <taxon>Magnoliopsida</taxon>
        <taxon>Liliopsida</taxon>
        <taxon>Poales</taxon>
        <taxon>Poaceae</taxon>
        <taxon>BOP clade</taxon>
        <taxon>Oryzoideae</taxon>
        <taxon>Oryzeae</taxon>
        <taxon>Oryzinae</taxon>
        <taxon>Oryza</taxon>
    </lineage>
</organism>
<feature type="compositionally biased region" description="Low complexity" evidence="1">
    <location>
        <begin position="66"/>
        <end position="86"/>
    </location>
</feature>
<dbReference type="EnsemblPlants" id="ONIVA05G29120.1">
    <property type="protein sequence ID" value="ONIVA05G29120.1"/>
    <property type="gene ID" value="ONIVA05G29120"/>
</dbReference>
<dbReference type="AlphaFoldDB" id="A0A0E0HIZ4"/>
<proteinExistence type="predicted"/>
<keyword evidence="3" id="KW-1185">Reference proteome</keyword>